<comment type="caution">
    <text evidence="2">The sequence shown here is derived from an EMBL/GenBank/DDBJ whole genome shotgun (WGS) entry which is preliminary data.</text>
</comment>
<name>A0ABU7XKN3_9HYPH</name>
<dbReference type="EC" id="1.14.-.-" evidence="2"/>
<reference evidence="2 3" key="1">
    <citation type="submission" date="2024-02" db="EMBL/GenBank/DDBJ databases">
        <authorList>
            <person name="Grouzdev D."/>
        </authorList>
    </citation>
    <scope>NUCLEOTIDE SEQUENCE [LARGE SCALE GENOMIC DNA]</scope>
    <source>
        <strain evidence="2 3">9N</strain>
    </source>
</reference>
<feature type="domain" description="ABM" evidence="1">
    <location>
        <begin position="1"/>
        <end position="76"/>
    </location>
</feature>
<dbReference type="Pfam" id="PF03992">
    <property type="entry name" value="ABM"/>
    <property type="match status" value="1"/>
</dbReference>
<dbReference type="GO" id="GO:0004497">
    <property type="term" value="F:monooxygenase activity"/>
    <property type="evidence" value="ECO:0007669"/>
    <property type="project" value="UniProtKB-KW"/>
</dbReference>
<sequence length="105" mass="12013">MFMASNQFKVIKGREEAFENAWNETSARLRQANGLIGFRFHKGKELGAHVLYFSITMWETEERFLDWRRAEIYGGAAAAGGCGRRRIPASRLEEFDAAISRNNPQ</sequence>
<keyword evidence="3" id="KW-1185">Reference proteome</keyword>
<gene>
    <name evidence="2" type="ORF">V3H18_13740</name>
</gene>
<accession>A0ABU7XKN3</accession>
<dbReference type="InterPro" id="IPR007138">
    <property type="entry name" value="ABM_dom"/>
</dbReference>
<dbReference type="InterPro" id="IPR011008">
    <property type="entry name" value="Dimeric_a/b-barrel"/>
</dbReference>
<dbReference type="PANTHER" id="PTHR34474">
    <property type="entry name" value="SIGNAL TRANSDUCTION PROTEIN TRAP"/>
    <property type="match status" value="1"/>
</dbReference>
<dbReference type="RefSeq" id="WP_332082642.1">
    <property type="nucleotide sequence ID" value="NZ_JAZHYN010000048.1"/>
</dbReference>
<dbReference type="Proteomes" id="UP001350748">
    <property type="component" value="Unassembled WGS sequence"/>
</dbReference>
<keyword evidence="2" id="KW-0503">Monooxygenase</keyword>
<organism evidence="2 3">
    <name type="scientific">Methylocystis borbori</name>
    <dbReference type="NCBI Taxonomy" id="3118750"/>
    <lineage>
        <taxon>Bacteria</taxon>
        <taxon>Pseudomonadati</taxon>
        <taxon>Pseudomonadota</taxon>
        <taxon>Alphaproteobacteria</taxon>
        <taxon>Hyphomicrobiales</taxon>
        <taxon>Methylocystaceae</taxon>
        <taxon>Methylocystis</taxon>
    </lineage>
</organism>
<evidence type="ECO:0000313" key="3">
    <source>
        <dbReference type="Proteomes" id="UP001350748"/>
    </source>
</evidence>
<dbReference type="Gene3D" id="3.30.70.100">
    <property type="match status" value="1"/>
</dbReference>
<evidence type="ECO:0000259" key="1">
    <source>
        <dbReference type="Pfam" id="PF03992"/>
    </source>
</evidence>
<dbReference type="PANTHER" id="PTHR34474:SF2">
    <property type="entry name" value="SIGNAL TRANSDUCTION PROTEIN TRAP"/>
    <property type="match status" value="1"/>
</dbReference>
<dbReference type="InterPro" id="IPR050404">
    <property type="entry name" value="Heme-degrading_MO"/>
</dbReference>
<dbReference type="SUPFAM" id="SSF54909">
    <property type="entry name" value="Dimeric alpha+beta barrel"/>
    <property type="match status" value="1"/>
</dbReference>
<evidence type="ECO:0000313" key="2">
    <source>
        <dbReference type="EMBL" id="MEF3367597.1"/>
    </source>
</evidence>
<keyword evidence="2" id="KW-0560">Oxidoreductase</keyword>
<protein>
    <submittedName>
        <fullName evidence="2">Antibiotic biosynthesis monooxygenase</fullName>
        <ecNumber evidence="2">1.14.-.-</ecNumber>
    </submittedName>
</protein>
<proteinExistence type="predicted"/>
<dbReference type="EMBL" id="JAZHYN010000048">
    <property type="protein sequence ID" value="MEF3367597.1"/>
    <property type="molecule type" value="Genomic_DNA"/>
</dbReference>